<keyword evidence="6" id="KW-1185">Reference proteome</keyword>
<sequence>MAEDSSAQFSFRFRGSSFDNMIETLGGAFGAFNAEPIGKARDFHWGIDFAACDNAVMLSGYHQDEFQFNIEPTRDTAEYLSIVIPRSGGMGVTYGPRTAEAGRGKLLLYNNFEPNSVLMYGRSNVIDELLINWPVILQAIEQNFEVPLKGSLDLLPELDLATPAGQTIASLAATMMDGMRDNGPLLRSPIAMAHLTHAMADLVVRLVPHQLSHLLDKKPCLVAPRHVRRAIEYMQANINRPITMPMVAEASGVSVRALQMGFRAFRDTTPAAYLTMLRLRAARQDLLDPGNNQTVNDICLKWGFFHSGRFSSAYRTTYGEYPSDTRKRVDRSHFAAAGR</sequence>
<dbReference type="Pfam" id="PF14525">
    <property type="entry name" value="AraC_binding_2"/>
    <property type="match status" value="1"/>
</dbReference>
<evidence type="ECO:0000256" key="2">
    <source>
        <dbReference type="ARBA" id="ARBA00023125"/>
    </source>
</evidence>
<dbReference type="InterPro" id="IPR009057">
    <property type="entry name" value="Homeodomain-like_sf"/>
</dbReference>
<dbReference type="InterPro" id="IPR018060">
    <property type="entry name" value="HTH_AraC"/>
</dbReference>
<organism evidence="5 6">
    <name type="scientific">Sinorhizobium sojae CCBAU 05684</name>
    <dbReference type="NCBI Taxonomy" id="716928"/>
    <lineage>
        <taxon>Bacteria</taxon>
        <taxon>Pseudomonadati</taxon>
        <taxon>Pseudomonadota</taxon>
        <taxon>Alphaproteobacteria</taxon>
        <taxon>Hyphomicrobiales</taxon>
        <taxon>Rhizobiaceae</taxon>
        <taxon>Sinorhizobium/Ensifer group</taxon>
        <taxon>Sinorhizobium</taxon>
    </lineage>
</organism>
<evidence type="ECO:0000259" key="4">
    <source>
        <dbReference type="PROSITE" id="PS01124"/>
    </source>
</evidence>
<evidence type="ECO:0000256" key="1">
    <source>
        <dbReference type="ARBA" id="ARBA00023015"/>
    </source>
</evidence>
<dbReference type="STRING" id="716928.GCA_000261485_03531"/>
<dbReference type="InterPro" id="IPR035418">
    <property type="entry name" value="AraC-bd_2"/>
</dbReference>
<keyword evidence="5" id="KW-0614">Plasmid</keyword>
<dbReference type="eggNOG" id="COG4977">
    <property type="taxonomic scope" value="Bacteria"/>
</dbReference>
<dbReference type="Pfam" id="PF12833">
    <property type="entry name" value="HTH_18"/>
    <property type="match status" value="1"/>
</dbReference>
<gene>
    <name evidence="5" type="ORF">SJ05684_b58580</name>
</gene>
<dbReference type="KEGG" id="esj:SJ05684_b58580"/>
<dbReference type="InterPro" id="IPR050204">
    <property type="entry name" value="AraC_XylS_family_regulators"/>
</dbReference>
<geneLocation type="plasmid" evidence="6">
    <name>psj05684b</name>
</geneLocation>
<evidence type="ECO:0000256" key="3">
    <source>
        <dbReference type="ARBA" id="ARBA00023163"/>
    </source>
</evidence>
<dbReference type="EMBL" id="CP023068">
    <property type="protein sequence ID" value="ASY66840.1"/>
    <property type="molecule type" value="Genomic_DNA"/>
</dbReference>
<dbReference type="Gene3D" id="1.10.10.60">
    <property type="entry name" value="Homeodomain-like"/>
    <property type="match status" value="1"/>
</dbReference>
<dbReference type="OrthoDB" id="7285481at2"/>
<name>A0A249PLM7_9HYPH</name>
<dbReference type="PANTHER" id="PTHR46796">
    <property type="entry name" value="HTH-TYPE TRANSCRIPTIONAL ACTIVATOR RHAS-RELATED"/>
    <property type="match status" value="1"/>
</dbReference>
<reference evidence="5 6" key="1">
    <citation type="submission" date="2017-08" db="EMBL/GenBank/DDBJ databases">
        <title>Multipartite genome sequences of Sinorhizobium species nodulating soybeans.</title>
        <authorList>
            <person name="Tian C.F."/>
        </authorList>
    </citation>
    <scope>NUCLEOTIDE SEQUENCE [LARGE SCALE GENOMIC DNA]</scope>
    <source>
        <strain evidence="5 6">CCBAU 05684</strain>
        <plasmid evidence="6">psj05684b</plasmid>
    </source>
</reference>
<keyword evidence="3" id="KW-0804">Transcription</keyword>
<keyword evidence="1" id="KW-0805">Transcription regulation</keyword>
<feature type="domain" description="HTH araC/xylS-type" evidence="4">
    <location>
        <begin position="228"/>
        <end position="328"/>
    </location>
</feature>
<protein>
    <submittedName>
        <fullName evidence="5">Putative transcriptional regulator protein, AraC family</fullName>
    </submittedName>
</protein>
<evidence type="ECO:0000313" key="5">
    <source>
        <dbReference type="EMBL" id="ASY66840.1"/>
    </source>
</evidence>
<accession>A0A249PLM7</accession>
<dbReference type="PANTHER" id="PTHR46796:SF12">
    <property type="entry name" value="HTH-TYPE DNA-BINDING TRANSCRIPTIONAL ACTIVATOR EUTR"/>
    <property type="match status" value="1"/>
</dbReference>
<dbReference type="RefSeq" id="WP_034856364.1">
    <property type="nucleotide sequence ID" value="NZ_AJQT01000071.1"/>
</dbReference>
<proteinExistence type="predicted"/>
<dbReference type="GO" id="GO:0043565">
    <property type="term" value="F:sequence-specific DNA binding"/>
    <property type="evidence" value="ECO:0007669"/>
    <property type="project" value="InterPro"/>
</dbReference>
<dbReference type="SUPFAM" id="SSF46689">
    <property type="entry name" value="Homeodomain-like"/>
    <property type="match status" value="2"/>
</dbReference>
<dbReference type="PROSITE" id="PS01124">
    <property type="entry name" value="HTH_ARAC_FAMILY_2"/>
    <property type="match status" value="1"/>
</dbReference>
<evidence type="ECO:0000313" key="6">
    <source>
        <dbReference type="Proteomes" id="UP000217211"/>
    </source>
</evidence>
<dbReference type="Proteomes" id="UP000217211">
    <property type="component" value="Plasmid pSJ05684b"/>
</dbReference>
<dbReference type="AlphaFoldDB" id="A0A249PLM7"/>
<dbReference type="GO" id="GO:0003700">
    <property type="term" value="F:DNA-binding transcription factor activity"/>
    <property type="evidence" value="ECO:0007669"/>
    <property type="project" value="InterPro"/>
</dbReference>
<dbReference type="SMART" id="SM00342">
    <property type="entry name" value="HTH_ARAC"/>
    <property type="match status" value="1"/>
</dbReference>
<keyword evidence="2" id="KW-0238">DNA-binding</keyword>